<dbReference type="PANTHER" id="PTHR42891">
    <property type="entry name" value="D-GLYCERO-BETA-D-MANNO-HEPTOSE-1,7-BISPHOSPHATE 7-PHOSPHATASE"/>
    <property type="match status" value="1"/>
</dbReference>
<keyword evidence="2 7" id="KW-0963">Cytoplasm</keyword>
<dbReference type="InterPro" id="IPR006543">
    <property type="entry name" value="Histidinol-phos"/>
</dbReference>
<evidence type="ECO:0000313" key="9">
    <source>
        <dbReference type="Proteomes" id="UP001379533"/>
    </source>
</evidence>
<dbReference type="InterPro" id="IPR006549">
    <property type="entry name" value="HAD-SF_hydro_IIIA"/>
</dbReference>
<accession>A0ABZ2K4T8</accession>
<evidence type="ECO:0000256" key="4">
    <source>
        <dbReference type="ARBA" id="ARBA00022801"/>
    </source>
</evidence>
<keyword evidence="5 7" id="KW-0119">Carbohydrate metabolism</keyword>
<dbReference type="PIRSF" id="PIRSF004682">
    <property type="entry name" value="GmhB"/>
    <property type="match status" value="1"/>
</dbReference>
<dbReference type="Gene3D" id="3.40.50.1000">
    <property type="entry name" value="HAD superfamily/HAD-like"/>
    <property type="match status" value="1"/>
</dbReference>
<evidence type="ECO:0000256" key="2">
    <source>
        <dbReference type="ARBA" id="ARBA00022490"/>
    </source>
</evidence>
<dbReference type="InterPro" id="IPR004446">
    <property type="entry name" value="Heptose_bisP_phosphatase"/>
</dbReference>
<evidence type="ECO:0000313" key="8">
    <source>
        <dbReference type="EMBL" id="WXA93702.1"/>
    </source>
</evidence>
<proteinExistence type="inferred from homology"/>
<protein>
    <recommendedName>
        <fullName evidence="6 7">D,D-heptose 1,7-bisphosphate phosphatase</fullName>
        <ecNumber evidence="7">3.1.3.-</ecNumber>
    </recommendedName>
</protein>
<sequence length="166" mass="17537">MAHRALFLDRDGTIIVDTGYPRDPREVQLVEGAVPAMKAARDMGYVLVVVSNQSGVARGIVSNDQLASVHAKMAELLAAEGVVLDATYYCTHGPDDGCICRKPQPGLLLRAAEEHQLDLARSLLVGDKPSDVAAGKAAGCGSFQLGTWKDALFWLQASSGGAGERC</sequence>
<evidence type="ECO:0000256" key="7">
    <source>
        <dbReference type="PIRNR" id="PIRNR004682"/>
    </source>
</evidence>
<dbReference type="EMBL" id="CP089982">
    <property type="protein sequence ID" value="WXA93702.1"/>
    <property type="molecule type" value="Genomic_DNA"/>
</dbReference>
<dbReference type="InterPro" id="IPR023214">
    <property type="entry name" value="HAD_sf"/>
</dbReference>
<reference evidence="8 9" key="1">
    <citation type="submission" date="2021-12" db="EMBL/GenBank/DDBJ databases">
        <title>Discovery of the Pendulisporaceae a myxobacterial family with distinct sporulation behavior and unique specialized metabolism.</title>
        <authorList>
            <person name="Garcia R."/>
            <person name="Popoff A."/>
            <person name="Bader C.D."/>
            <person name="Loehr J."/>
            <person name="Walesch S."/>
            <person name="Walt C."/>
            <person name="Boldt J."/>
            <person name="Bunk B."/>
            <person name="Haeckl F.J.F.P.J."/>
            <person name="Gunesch A.P."/>
            <person name="Birkelbach J."/>
            <person name="Nuebel U."/>
            <person name="Pietschmann T."/>
            <person name="Bach T."/>
            <person name="Mueller R."/>
        </authorList>
    </citation>
    <scope>NUCLEOTIDE SEQUENCE [LARGE SCALE GENOMIC DNA]</scope>
    <source>
        <strain evidence="8 9">MSr12523</strain>
    </source>
</reference>
<evidence type="ECO:0000256" key="3">
    <source>
        <dbReference type="ARBA" id="ARBA00022723"/>
    </source>
</evidence>
<dbReference type="NCBIfam" id="TIGR01662">
    <property type="entry name" value="HAD-SF-IIIA"/>
    <property type="match status" value="1"/>
</dbReference>
<comment type="subcellular location">
    <subcellularLocation>
        <location evidence="1 7">Cytoplasm</location>
    </subcellularLocation>
</comment>
<dbReference type="Proteomes" id="UP001379533">
    <property type="component" value="Chromosome"/>
</dbReference>
<dbReference type="SUPFAM" id="SSF56784">
    <property type="entry name" value="HAD-like"/>
    <property type="match status" value="1"/>
</dbReference>
<organism evidence="8 9">
    <name type="scientific">Pendulispora brunnea</name>
    <dbReference type="NCBI Taxonomy" id="2905690"/>
    <lineage>
        <taxon>Bacteria</taxon>
        <taxon>Pseudomonadati</taxon>
        <taxon>Myxococcota</taxon>
        <taxon>Myxococcia</taxon>
        <taxon>Myxococcales</taxon>
        <taxon>Sorangiineae</taxon>
        <taxon>Pendulisporaceae</taxon>
        <taxon>Pendulispora</taxon>
    </lineage>
</organism>
<gene>
    <name evidence="8" type="ORF">LZC95_45520</name>
</gene>
<name>A0ABZ2K4T8_9BACT</name>
<dbReference type="RefSeq" id="WP_394844301.1">
    <property type="nucleotide sequence ID" value="NZ_CP089982.1"/>
</dbReference>
<dbReference type="CDD" id="cd07503">
    <property type="entry name" value="HAD_HisB-N"/>
    <property type="match status" value="1"/>
</dbReference>
<dbReference type="GO" id="GO:0016787">
    <property type="term" value="F:hydrolase activity"/>
    <property type="evidence" value="ECO:0007669"/>
    <property type="project" value="UniProtKB-KW"/>
</dbReference>
<dbReference type="Pfam" id="PF13242">
    <property type="entry name" value="Hydrolase_like"/>
    <property type="match status" value="1"/>
</dbReference>
<evidence type="ECO:0000256" key="1">
    <source>
        <dbReference type="ARBA" id="ARBA00004496"/>
    </source>
</evidence>
<dbReference type="InterPro" id="IPR036412">
    <property type="entry name" value="HAD-like_sf"/>
</dbReference>
<dbReference type="NCBIfam" id="TIGR01656">
    <property type="entry name" value="Histidinol-ppas"/>
    <property type="match status" value="1"/>
</dbReference>
<keyword evidence="3" id="KW-0479">Metal-binding</keyword>
<dbReference type="PANTHER" id="PTHR42891:SF1">
    <property type="entry name" value="D-GLYCERO-BETA-D-MANNO-HEPTOSE-1,7-BISPHOSPHATE 7-PHOSPHATASE"/>
    <property type="match status" value="1"/>
</dbReference>
<comment type="similarity">
    <text evidence="7">Belongs to the gmhB family.</text>
</comment>
<evidence type="ECO:0000256" key="6">
    <source>
        <dbReference type="ARBA" id="ARBA00031828"/>
    </source>
</evidence>
<keyword evidence="4 7" id="KW-0378">Hydrolase</keyword>
<keyword evidence="9" id="KW-1185">Reference proteome</keyword>
<evidence type="ECO:0000256" key="5">
    <source>
        <dbReference type="ARBA" id="ARBA00023277"/>
    </source>
</evidence>
<dbReference type="EC" id="3.1.3.-" evidence="7"/>